<dbReference type="OrthoDB" id="2357318at2759"/>
<gene>
    <name evidence="2" type="ORF">L211DRAFT_854086</name>
</gene>
<dbReference type="InterPro" id="IPR055334">
    <property type="entry name" value="PEX8-like"/>
</dbReference>
<dbReference type="PANTHER" id="PTHR39214">
    <property type="entry name" value="MICROBODY (PEROXISOME) BIOGENESIS PROTEIN PEROXIN 8 (EUROFUNG)"/>
    <property type="match status" value="1"/>
</dbReference>
<feature type="region of interest" description="Disordered" evidence="1">
    <location>
        <begin position="636"/>
        <end position="666"/>
    </location>
</feature>
<feature type="compositionally biased region" description="Low complexity" evidence="1">
    <location>
        <begin position="636"/>
        <end position="657"/>
    </location>
</feature>
<dbReference type="Pfam" id="PF26001">
    <property type="entry name" value="Pex8"/>
    <property type="match status" value="1"/>
</dbReference>
<dbReference type="AlphaFoldDB" id="A0A3N4L7C5"/>
<evidence type="ECO:0000256" key="1">
    <source>
        <dbReference type="SAM" id="MobiDB-lite"/>
    </source>
</evidence>
<keyword evidence="3" id="KW-1185">Reference proteome</keyword>
<dbReference type="STRING" id="1051890.A0A3N4L7C5"/>
<feature type="compositionally biased region" description="Basic and acidic residues" evidence="1">
    <location>
        <begin position="767"/>
        <end position="797"/>
    </location>
</feature>
<sequence>MPSDPRLDNILRALLQPYTPSSTLASHSRLFASCSAILTTLTNPLNVTLLTTQILTAPAVWTSPDPLHASLRVFGTFQSATLGKMELEVRGEAGAMGVQEWITAVVKGANRNVPRWKHILLLGGVLSAIRDGRDGQGGKGKSGTGGVAGGVGGGGNAYLIPRVTRRSLEDAFCRAVNLSVESGSTAATAPGGGNSKPGKDLESDVLSLILSHSINHLSPRAKMLIDYDALLLVVIRSIFYSSEGFQSGYFLSKIENDVVMRDGLLSWPAKSNSLLELQYRLSRPLFTSMSSVARLASMCVRESKSPGSIHILLDRMNEFTQTLTAQWNMTRLSGVSLVDEPRLLDPESRRATMPVVWQILKMVLFTAVLVVSEVSARLVKEEEWNEGRKVVASKILYMLRGLYFITSRLGTQGFTTYNFVYMSSIDILGMHKEEAERWVRSLAPQNVGTIPSLLLLRTYDLFFLNTVEHLIPILPSPLIHDLLIPICAPYLSASHDPNLHSQFESAHSVMLAIIAAAPAPPSSTSSSTSATPITTVVPATEVLPLYAGMIFSSFPGGLSRRQFRLAFSTLVKVCEIPPGENRLQGRGEVVMNIGYQRAKVAPETPLIEAAGDGGVTPAAAAVAAAAAPATVTAIAASPPNNSSTSPSPPRTAGSATPSPSPPAPRAPYTEKEIYILALIDSLPFLLPETLSRWLTPVAELVAKDVKDVAGKGRLRRRFWEVLTDGELDVERAEVGVRWWSEGGRELVEGYDRDGREDGGSEEEEGGKEEGEKEGGKEEMTKMLMDGENRKMEKKEHAQATAPAGATARAAAPAPAGGRQGVLAKL</sequence>
<accession>A0A3N4L7C5</accession>
<dbReference type="Proteomes" id="UP000267821">
    <property type="component" value="Unassembled WGS sequence"/>
</dbReference>
<feature type="compositionally biased region" description="Low complexity" evidence="1">
    <location>
        <begin position="798"/>
        <end position="816"/>
    </location>
</feature>
<proteinExistence type="predicted"/>
<name>A0A3N4L7C5_9PEZI</name>
<evidence type="ECO:0000313" key="3">
    <source>
        <dbReference type="Proteomes" id="UP000267821"/>
    </source>
</evidence>
<reference evidence="2 3" key="1">
    <citation type="journal article" date="2018" name="Nat. Ecol. Evol.">
        <title>Pezizomycetes genomes reveal the molecular basis of ectomycorrhizal truffle lifestyle.</title>
        <authorList>
            <person name="Murat C."/>
            <person name="Payen T."/>
            <person name="Noel B."/>
            <person name="Kuo A."/>
            <person name="Morin E."/>
            <person name="Chen J."/>
            <person name="Kohler A."/>
            <person name="Krizsan K."/>
            <person name="Balestrini R."/>
            <person name="Da Silva C."/>
            <person name="Montanini B."/>
            <person name="Hainaut M."/>
            <person name="Levati E."/>
            <person name="Barry K.W."/>
            <person name="Belfiori B."/>
            <person name="Cichocki N."/>
            <person name="Clum A."/>
            <person name="Dockter R.B."/>
            <person name="Fauchery L."/>
            <person name="Guy J."/>
            <person name="Iotti M."/>
            <person name="Le Tacon F."/>
            <person name="Lindquist E.A."/>
            <person name="Lipzen A."/>
            <person name="Malagnac F."/>
            <person name="Mello A."/>
            <person name="Molinier V."/>
            <person name="Miyauchi S."/>
            <person name="Poulain J."/>
            <person name="Riccioni C."/>
            <person name="Rubini A."/>
            <person name="Sitrit Y."/>
            <person name="Splivallo R."/>
            <person name="Traeger S."/>
            <person name="Wang M."/>
            <person name="Zifcakova L."/>
            <person name="Wipf D."/>
            <person name="Zambonelli A."/>
            <person name="Paolocci F."/>
            <person name="Nowrousian M."/>
            <person name="Ottonello S."/>
            <person name="Baldrian P."/>
            <person name="Spatafora J.W."/>
            <person name="Henrissat B."/>
            <person name="Nagy L.G."/>
            <person name="Aury J.M."/>
            <person name="Wincker P."/>
            <person name="Grigoriev I.V."/>
            <person name="Bonfante P."/>
            <person name="Martin F.M."/>
        </authorList>
    </citation>
    <scope>NUCLEOTIDE SEQUENCE [LARGE SCALE GENOMIC DNA]</scope>
    <source>
        <strain evidence="2 3">ATCC MYA-4762</strain>
    </source>
</reference>
<protein>
    <submittedName>
        <fullName evidence="2">Uncharacterized protein</fullName>
    </submittedName>
</protein>
<feature type="region of interest" description="Disordered" evidence="1">
    <location>
        <begin position="749"/>
        <end position="825"/>
    </location>
</feature>
<evidence type="ECO:0000313" key="2">
    <source>
        <dbReference type="EMBL" id="RPB18486.1"/>
    </source>
</evidence>
<dbReference type="EMBL" id="ML121626">
    <property type="protein sequence ID" value="RPB18486.1"/>
    <property type="molecule type" value="Genomic_DNA"/>
</dbReference>
<dbReference type="InParanoid" id="A0A3N4L7C5"/>
<organism evidence="2 3">
    <name type="scientific">Terfezia boudieri ATCC MYA-4762</name>
    <dbReference type="NCBI Taxonomy" id="1051890"/>
    <lineage>
        <taxon>Eukaryota</taxon>
        <taxon>Fungi</taxon>
        <taxon>Dikarya</taxon>
        <taxon>Ascomycota</taxon>
        <taxon>Pezizomycotina</taxon>
        <taxon>Pezizomycetes</taxon>
        <taxon>Pezizales</taxon>
        <taxon>Pezizaceae</taxon>
        <taxon>Terfezia</taxon>
    </lineage>
</organism>
<dbReference type="PANTHER" id="PTHR39214:SF1">
    <property type="entry name" value="MICROBODY (PEROXISOME) BIOGENESIS PROTEIN PEROXIN 8 (EUROFUNG)"/>
    <property type="match status" value="1"/>
</dbReference>
<feature type="compositionally biased region" description="Basic and acidic residues" evidence="1">
    <location>
        <begin position="749"/>
        <end position="758"/>
    </location>
</feature>